<evidence type="ECO:0000313" key="3">
    <source>
        <dbReference type="EMBL" id="KAL0477077.1"/>
    </source>
</evidence>
<evidence type="ECO:0000256" key="2">
    <source>
        <dbReference type="ARBA" id="ARBA00023043"/>
    </source>
</evidence>
<dbReference type="PANTHER" id="PTHR24198">
    <property type="entry name" value="ANKYRIN REPEAT AND PROTEIN KINASE DOMAIN-CONTAINING PROTEIN"/>
    <property type="match status" value="1"/>
</dbReference>
<accession>A0AAW2YIL7</accession>
<dbReference type="Proteomes" id="UP001431209">
    <property type="component" value="Unassembled WGS sequence"/>
</dbReference>
<organism evidence="3 4">
    <name type="scientific">Acrasis kona</name>
    <dbReference type="NCBI Taxonomy" id="1008807"/>
    <lineage>
        <taxon>Eukaryota</taxon>
        <taxon>Discoba</taxon>
        <taxon>Heterolobosea</taxon>
        <taxon>Tetramitia</taxon>
        <taxon>Eutetramitia</taxon>
        <taxon>Acrasidae</taxon>
        <taxon>Acrasis</taxon>
    </lineage>
</organism>
<keyword evidence="1" id="KW-0677">Repeat</keyword>
<dbReference type="InterPro" id="IPR036770">
    <property type="entry name" value="Ankyrin_rpt-contain_sf"/>
</dbReference>
<comment type="caution">
    <text evidence="3">The sequence shown here is derived from an EMBL/GenBank/DDBJ whole genome shotgun (WGS) entry which is preliminary data.</text>
</comment>
<dbReference type="SMART" id="SM00248">
    <property type="entry name" value="ANK"/>
    <property type="match status" value="5"/>
</dbReference>
<name>A0AAW2YIL7_9EUKA</name>
<dbReference type="InterPro" id="IPR002110">
    <property type="entry name" value="Ankyrin_rpt"/>
</dbReference>
<protein>
    <submittedName>
        <fullName evidence="3">Ankyrin repeat-containing protein</fullName>
    </submittedName>
</protein>
<sequence length="316" mass="35425">MMAASKGDLQGMNQFIYTQPEQINQKNIIGWNALIWLLHTIHPELYNNEQYCEFTLRMIRSLLRAGLDVNAPTGYGKVALSCMNIVPTPLSLNITDELLSSDKIDLEAVAYEDRSSPLQVLLSEKPDPRISIKLIDAGADVLYISESDVDAVGVICLTGQEDVFDYVIKNKNIPVEFLSRESKLNDVTNLMAAISEGHVGIAKKLLRLCPNINVHYKNQSGVTILLAALYNFDEELLNMLVERNIDLHTEVESPVRGNALHYAVSIRSYPAVKWLLEQNVSTSHVEGKGYDVLAFAKAVPDYPLKQDVIELIEQYY</sequence>
<dbReference type="Pfam" id="PF12796">
    <property type="entry name" value="Ank_2"/>
    <property type="match status" value="1"/>
</dbReference>
<proteinExistence type="predicted"/>
<evidence type="ECO:0000256" key="1">
    <source>
        <dbReference type="ARBA" id="ARBA00022737"/>
    </source>
</evidence>
<dbReference type="SUPFAM" id="SSF48403">
    <property type="entry name" value="Ankyrin repeat"/>
    <property type="match status" value="2"/>
</dbReference>
<dbReference type="PANTHER" id="PTHR24198:SF165">
    <property type="entry name" value="ANKYRIN REPEAT-CONTAINING PROTEIN-RELATED"/>
    <property type="match status" value="1"/>
</dbReference>
<evidence type="ECO:0000313" key="4">
    <source>
        <dbReference type="Proteomes" id="UP001431209"/>
    </source>
</evidence>
<gene>
    <name evidence="3" type="ORF">AKO1_006218</name>
</gene>
<keyword evidence="4" id="KW-1185">Reference proteome</keyword>
<dbReference type="Gene3D" id="1.25.40.20">
    <property type="entry name" value="Ankyrin repeat-containing domain"/>
    <property type="match status" value="2"/>
</dbReference>
<dbReference type="AlphaFoldDB" id="A0AAW2YIL7"/>
<keyword evidence="2" id="KW-0040">ANK repeat</keyword>
<dbReference type="EMBL" id="JAOPGA020000138">
    <property type="protein sequence ID" value="KAL0477077.1"/>
    <property type="molecule type" value="Genomic_DNA"/>
</dbReference>
<reference evidence="3 4" key="1">
    <citation type="submission" date="2024-03" db="EMBL/GenBank/DDBJ databases">
        <title>The Acrasis kona genome and developmental transcriptomes reveal deep origins of eukaryotic multicellular pathways.</title>
        <authorList>
            <person name="Sheikh S."/>
            <person name="Fu C.-J."/>
            <person name="Brown M.W."/>
            <person name="Baldauf S.L."/>
        </authorList>
    </citation>
    <scope>NUCLEOTIDE SEQUENCE [LARGE SCALE GENOMIC DNA]</scope>
    <source>
        <strain evidence="3 4">ATCC MYA-3509</strain>
    </source>
</reference>